<feature type="compositionally biased region" description="Polar residues" evidence="1">
    <location>
        <begin position="1"/>
        <end position="12"/>
    </location>
</feature>
<feature type="compositionally biased region" description="Low complexity" evidence="1">
    <location>
        <begin position="619"/>
        <end position="629"/>
    </location>
</feature>
<reference evidence="2 3" key="1">
    <citation type="journal article" date="2019" name="Nat. Ecol. Evol.">
        <title>Megaphylogeny resolves global patterns of mushroom evolution.</title>
        <authorList>
            <person name="Varga T."/>
            <person name="Krizsan K."/>
            <person name="Foldi C."/>
            <person name="Dima B."/>
            <person name="Sanchez-Garcia M."/>
            <person name="Sanchez-Ramirez S."/>
            <person name="Szollosi G.J."/>
            <person name="Szarkandi J.G."/>
            <person name="Papp V."/>
            <person name="Albert L."/>
            <person name="Andreopoulos W."/>
            <person name="Angelini C."/>
            <person name="Antonin V."/>
            <person name="Barry K.W."/>
            <person name="Bougher N.L."/>
            <person name="Buchanan P."/>
            <person name="Buyck B."/>
            <person name="Bense V."/>
            <person name="Catcheside P."/>
            <person name="Chovatia M."/>
            <person name="Cooper J."/>
            <person name="Damon W."/>
            <person name="Desjardin D."/>
            <person name="Finy P."/>
            <person name="Geml J."/>
            <person name="Haridas S."/>
            <person name="Hughes K."/>
            <person name="Justo A."/>
            <person name="Karasinski D."/>
            <person name="Kautmanova I."/>
            <person name="Kiss B."/>
            <person name="Kocsube S."/>
            <person name="Kotiranta H."/>
            <person name="LaButti K.M."/>
            <person name="Lechner B.E."/>
            <person name="Liimatainen K."/>
            <person name="Lipzen A."/>
            <person name="Lukacs Z."/>
            <person name="Mihaltcheva S."/>
            <person name="Morgado L.N."/>
            <person name="Niskanen T."/>
            <person name="Noordeloos M.E."/>
            <person name="Ohm R.A."/>
            <person name="Ortiz-Santana B."/>
            <person name="Ovrebo C."/>
            <person name="Racz N."/>
            <person name="Riley R."/>
            <person name="Savchenko A."/>
            <person name="Shiryaev A."/>
            <person name="Soop K."/>
            <person name="Spirin V."/>
            <person name="Szebenyi C."/>
            <person name="Tomsovsky M."/>
            <person name="Tulloss R.E."/>
            <person name="Uehling J."/>
            <person name="Grigoriev I.V."/>
            <person name="Vagvolgyi C."/>
            <person name="Papp T."/>
            <person name="Martin F.M."/>
            <person name="Miettinen O."/>
            <person name="Hibbett D.S."/>
            <person name="Nagy L.G."/>
        </authorList>
    </citation>
    <scope>NUCLEOTIDE SEQUENCE [LARGE SCALE GENOMIC DNA]</scope>
    <source>
        <strain evidence="2 3">CBS 121175</strain>
    </source>
</reference>
<evidence type="ECO:0000313" key="3">
    <source>
        <dbReference type="Proteomes" id="UP000307440"/>
    </source>
</evidence>
<feature type="compositionally biased region" description="Basic and acidic residues" evidence="1">
    <location>
        <begin position="445"/>
        <end position="456"/>
    </location>
</feature>
<dbReference type="EMBL" id="ML210177">
    <property type="protein sequence ID" value="TFK26202.1"/>
    <property type="molecule type" value="Genomic_DNA"/>
</dbReference>
<feature type="compositionally biased region" description="Low complexity" evidence="1">
    <location>
        <begin position="97"/>
        <end position="108"/>
    </location>
</feature>
<feature type="compositionally biased region" description="Low complexity" evidence="1">
    <location>
        <begin position="742"/>
        <end position="754"/>
    </location>
</feature>
<accession>A0A5C3KZR4</accession>
<dbReference type="OrthoDB" id="2591449at2759"/>
<feature type="region of interest" description="Disordered" evidence="1">
    <location>
        <begin position="592"/>
        <end position="631"/>
    </location>
</feature>
<name>A0A5C3KZR4_COPMA</name>
<feature type="region of interest" description="Disordered" evidence="1">
    <location>
        <begin position="1"/>
        <end position="159"/>
    </location>
</feature>
<sequence>MSPASGNTTPQRRLSARRGSTAAFDPYAVHADINEAPDRTSSSKLTIVRVLSHQPSPSPPITLSDPPSSFTSVSRRRSHRLGAASPPPDGQPTGRLSFAFSSFGSGDAAHGHRREGSIGSPGGGPPSPSASPRMRPIGPSSSPRLSAVGLPSYGHAKPRLTPDQLVDLARQATSPRTIAQIASATTTSAGPSSPAPGSPIMRAHSPALGTPQQGVIAPATFTPLPDDIYLPFIDRPTEVAQLISTPPDAKLFNLLAQTLPKTYDGPLSSSEDIPLPLDPTRWTYTHLHTYLTQTDRDTEPDAIWVAKSGKCIISHSELIWERVKGGFGVPPELDQIEWDWEKEERIKASLKAFEEGGRKRTDSDDKHKERMRRLRAEIREGAPKPGIRGGKLIGGHVISESAIDDDSDESGDEFELPAAHTRNERPLAEPPLSANSVATEDLSADEGKTGRGHWSDWDATIDSPVYSKGNSLSRDGGRPSSVEISLESPIASTHDNKPDDEQDNFIEIEALVDPGSAAGSMLLGPDDGAALGDIAEGEEDEEEVSTDQVGDIDSAGLADIAPAQIQGLRITTAPVHASGLYGVGGGYVPYHPHHPHVSPGTGSQDLPSSSMKEGHHRVGSVSSGSDSAAPTADTAVMHLARSHSRTSSFSSMTGVTIGPFSRSESTGSLAALIAATKPNTHYAGSDAGDSSGYISDSIVISSSHSGHEALGDRLPGQPLFVSNFARLNGIPTLSHSPPLTLSKAKSSSHSQSGKGKVKRTGSIGGHGTVGAVPSSTFLGSKASAGDPSRIRTLSQGSNAGKTIR</sequence>
<proteinExistence type="predicted"/>
<dbReference type="Proteomes" id="UP000307440">
    <property type="component" value="Unassembled WGS sequence"/>
</dbReference>
<feature type="compositionally biased region" description="Polar residues" evidence="1">
    <location>
        <begin position="791"/>
        <end position="804"/>
    </location>
</feature>
<dbReference type="STRING" id="230819.A0A5C3KZR4"/>
<gene>
    <name evidence="2" type="ORF">FA15DRAFT_304795</name>
</gene>
<feature type="region of interest" description="Disordered" evidence="1">
    <location>
        <begin position="735"/>
        <end position="804"/>
    </location>
</feature>
<evidence type="ECO:0000313" key="2">
    <source>
        <dbReference type="EMBL" id="TFK26202.1"/>
    </source>
</evidence>
<keyword evidence="3" id="KW-1185">Reference proteome</keyword>
<organism evidence="2 3">
    <name type="scientific">Coprinopsis marcescibilis</name>
    <name type="common">Agaric fungus</name>
    <name type="synonym">Psathyrella marcescibilis</name>
    <dbReference type="NCBI Taxonomy" id="230819"/>
    <lineage>
        <taxon>Eukaryota</taxon>
        <taxon>Fungi</taxon>
        <taxon>Dikarya</taxon>
        <taxon>Basidiomycota</taxon>
        <taxon>Agaricomycotina</taxon>
        <taxon>Agaricomycetes</taxon>
        <taxon>Agaricomycetidae</taxon>
        <taxon>Agaricales</taxon>
        <taxon>Agaricineae</taxon>
        <taxon>Psathyrellaceae</taxon>
        <taxon>Coprinopsis</taxon>
    </lineage>
</organism>
<feature type="region of interest" description="Disordered" evidence="1">
    <location>
        <begin position="418"/>
        <end position="482"/>
    </location>
</feature>
<feature type="compositionally biased region" description="Polar residues" evidence="1">
    <location>
        <begin position="600"/>
        <end position="611"/>
    </location>
</feature>
<protein>
    <submittedName>
        <fullName evidence="2">Uncharacterized protein</fullName>
    </submittedName>
</protein>
<dbReference type="AlphaFoldDB" id="A0A5C3KZR4"/>
<evidence type="ECO:0000256" key="1">
    <source>
        <dbReference type="SAM" id="MobiDB-lite"/>
    </source>
</evidence>